<accession>A0A562B305</accession>
<keyword evidence="2" id="KW-0812">Transmembrane</keyword>
<evidence type="ECO:0000256" key="2">
    <source>
        <dbReference type="SAM" id="Phobius"/>
    </source>
</evidence>
<dbReference type="InterPro" id="IPR007039">
    <property type="entry name" value="TrbC/VirB2"/>
</dbReference>
<dbReference type="EMBL" id="VLJN01000058">
    <property type="protein sequence ID" value="TWG79493.1"/>
    <property type="molecule type" value="Genomic_DNA"/>
</dbReference>
<protein>
    <submittedName>
        <fullName evidence="3">TrbC/VIRB2 family protein</fullName>
    </submittedName>
</protein>
<feature type="transmembrane region" description="Helical" evidence="2">
    <location>
        <begin position="124"/>
        <end position="141"/>
    </location>
</feature>
<feature type="transmembrane region" description="Helical" evidence="2">
    <location>
        <begin position="93"/>
        <end position="112"/>
    </location>
</feature>
<evidence type="ECO:0000313" key="3">
    <source>
        <dbReference type="EMBL" id="TWG79493.1"/>
    </source>
</evidence>
<evidence type="ECO:0000313" key="4">
    <source>
        <dbReference type="Proteomes" id="UP000318141"/>
    </source>
</evidence>
<keyword evidence="2" id="KW-0472">Membrane</keyword>
<name>A0A562B305_9BURK</name>
<keyword evidence="2" id="KW-1133">Transmembrane helix</keyword>
<gene>
    <name evidence="3" type="ORF">L602_006100000040</name>
</gene>
<sequence>MKDDQAEHDNRAAPADGQGRVDPAGGARDKSGVTDAASHMGSSLLRVPMSALRPVLETILALAVTLAPGLAHAQSVGGFGDGVTQLLKMVVNLVVFEWGYYLGIILLAIQGYRWKTGRCDLMELGRWGLGIMLVFFAPNIVGDTCRTNLAARRWPW</sequence>
<feature type="region of interest" description="Disordered" evidence="1">
    <location>
        <begin position="1"/>
        <end position="35"/>
    </location>
</feature>
<organism evidence="3 4">
    <name type="scientific">Cupriavidus gilardii J11</name>
    <dbReference type="NCBI Taxonomy" id="936133"/>
    <lineage>
        <taxon>Bacteria</taxon>
        <taxon>Pseudomonadati</taxon>
        <taxon>Pseudomonadota</taxon>
        <taxon>Betaproteobacteria</taxon>
        <taxon>Burkholderiales</taxon>
        <taxon>Burkholderiaceae</taxon>
        <taxon>Cupriavidus</taxon>
    </lineage>
</organism>
<dbReference type="AlphaFoldDB" id="A0A562B305"/>
<feature type="compositionally biased region" description="Basic and acidic residues" evidence="1">
    <location>
        <begin position="1"/>
        <end position="11"/>
    </location>
</feature>
<keyword evidence="4" id="KW-1185">Reference proteome</keyword>
<proteinExistence type="predicted"/>
<reference evidence="3 4" key="1">
    <citation type="submission" date="2019-07" db="EMBL/GenBank/DDBJ databases">
        <title>Genome sequencing of lignin-degrading bacterial isolates.</title>
        <authorList>
            <person name="Gladden J."/>
        </authorList>
    </citation>
    <scope>NUCLEOTIDE SEQUENCE [LARGE SCALE GENOMIC DNA]</scope>
    <source>
        <strain evidence="3 4">J11</strain>
    </source>
</reference>
<dbReference type="Pfam" id="PF04956">
    <property type="entry name" value="TrbC"/>
    <property type="match status" value="1"/>
</dbReference>
<evidence type="ECO:0000256" key="1">
    <source>
        <dbReference type="SAM" id="MobiDB-lite"/>
    </source>
</evidence>
<dbReference type="Proteomes" id="UP000318141">
    <property type="component" value="Unassembled WGS sequence"/>
</dbReference>
<comment type="caution">
    <text evidence="3">The sequence shown here is derived from an EMBL/GenBank/DDBJ whole genome shotgun (WGS) entry which is preliminary data.</text>
</comment>